<reference evidence="15" key="2">
    <citation type="submission" date="2025-09" db="UniProtKB">
        <authorList>
            <consortium name="Ensembl"/>
        </authorList>
    </citation>
    <scope>IDENTIFICATION</scope>
</reference>
<evidence type="ECO:0000256" key="2">
    <source>
        <dbReference type="ARBA" id="ARBA00007376"/>
    </source>
</evidence>
<keyword evidence="5 12" id="KW-0812">Transmembrane</keyword>
<reference evidence="15" key="1">
    <citation type="submission" date="2025-08" db="UniProtKB">
        <authorList>
            <consortium name="Ensembl"/>
        </authorList>
    </citation>
    <scope>IDENTIFICATION</scope>
</reference>
<feature type="compositionally biased region" description="Polar residues" evidence="13">
    <location>
        <begin position="303"/>
        <end position="319"/>
    </location>
</feature>
<keyword evidence="9 12" id="KW-0675">Receptor</keyword>
<dbReference type="PANTHER" id="PTHR11394:SF47">
    <property type="entry name" value="TASTE RECEPTOR TYPE 2 MEMBER 40"/>
    <property type="match status" value="1"/>
</dbReference>
<feature type="transmembrane region" description="Helical" evidence="14">
    <location>
        <begin position="12"/>
        <end position="37"/>
    </location>
</feature>
<dbReference type="Gene3D" id="1.20.1070.10">
    <property type="entry name" value="Rhodopsin 7-helix transmembrane proteins"/>
    <property type="match status" value="1"/>
</dbReference>
<comment type="similarity">
    <text evidence="2 11">Belongs to the G-protein coupled receptor T2R family.</text>
</comment>
<evidence type="ECO:0000256" key="8">
    <source>
        <dbReference type="ARBA" id="ARBA00023136"/>
    </source>
</evidence>
<proteinExistence type="inferred from homology"/>
<evidence type="ECO:0000256" key="14">
    <source>
        <dbReference type="SAM" id="Phobius"/>
    </source>
</evidence>
<accession>A0A8D2IM20</accession>
<keyword evidence="8 12" id="KW-0472">Membrane</keyword>
<name>A0A8D2IM20_VARKO</name>
<dbReference type="AlphaFoldDB" id="A0A8D2IM20"/>
<dbReference type="GO" id="GO:0033038">
    <property type="term" value="F:bitter taste receptor activity"/>
    <property type="evidence" value="ECO:0007669"/>
    <property type="project" value="InterPro"/>
</dbReference>
<keyword evidence="4 12" id="KW-0716">Sensory transduction</keyword>
<gene>
    <name evidence="15" type="primary">LOC123029205</name>
</gene>
<feature type="region of interest" description="Disordered" evidence="13">
    <location>
        <begin position="298"/>
        <end position="319"/>
    </location>
</feature>
<evidence type="ECO:0000313" key="16">
    <source>
        <dbReference type="Proteomes" id="UP000694545"/>
    </source>
</evidence>
<evidence type="ECO:0000256" key="11">
    <source>
        <dbReference type="RuleBase" id="RU004423"/>
    </source>
</evidence>
<keyword evidence="3 12" id="KW-0919">Taste</keyword>
<evidence type="ECO:0000256" key="10">
    <source>
        <dbReference type="ARBA" id="ARBA00023224"/>
    </source>
</evidence>
<evidence type="ECO:0000256" key="4">
    <source>
        <dbReference type="ARBA" id="ARBA00022606"/>
    </source>
</evidence>
<feature type="transmembrane region" description="Helical" evidence="14">
    <location>
        <begin position="86"/>
        <end position="109"/>
    </location>
</feature>
<comment type="subcellular location">
    <subcellularLocation>
        <location evidence="1 12">Membrane</location>
        <topology evidence="1 12">Multi-pass membrane protein</topology>
    </subcellularLocation>
</comment>
<dbReference type="Proteomes" id="UP000694545">
    <property type="component" value="Unplaced"/>
</dbReference>
<evidence type="ECO:0000256" key="3">
    <source>
        <dbReference type="ARBA" id="ARBA00022480"/>
    </source>
</evidence>
<feature type="transmembrane region" description="Helical" evidence="14">
    <location>
        <begin position="233"/>
        <end position="255"/>
    </location>
</feature>
<evidence type="ECO:0000256" key="13">
    <source>
        <dbReference type="SAM" id="MobiDB-lite"/>
    </source>
</evidence>
<dbReference type="OMA" id="WITTCLG"/>
<keyword evidence="10 12" id="KW-0807">Transducer</keyword>
<organism evidence="15 16">
    <name type="scientific">Varanus komodoensis</name>
    <name type="common">Komodo dragon</name>
    <dbReference type="NCBI Taxonomy" id="61221"/>
    <lineage>
        <taxon>Eukaryota</taxon>
        <taxon>Metazoa</taxon>
        <taxon>Chordata</taxon>
        <taxon>Craniata</taxon>
        <taxon>Vertebrata</taxon>
        <taxon>Euteleostomi</taxon>
        <taxon>Lepidosauria</taxon>
        <taxon>Squamata</taxon>
        <taxon>Bifurcata</taxon>
        <taxon>Unidentata</taxon>
        <taxon>Episquamata</taxon>
        <taxon>Toxicofera</taxon>
        <taxon>Anguimorpha</taxon>
        <taxon>Paleoanguimorpha</taxon>
        <taxon>Varanoidea</taxon>
        <taxon>Varanidae</taxon>
        <taxon>Varanus</taxon>
    </lineage>
</organism>
<feature type="transmembrane region" description="Helical" evidence="14">
    <location>
        <begin position="183"/>
        <end position="206"/>
    </location>
</feature>
<evidence type="ECO:0000256" key="1">
    <source>
        <dbReference type="ARBA" id="ARBA00004141"/>
    </source>
</evidence>
<evidence type="ECO:0000313" key="15">
    <source>
        <dbReference type="Ensembl" id="ENSVKKP00000002887.1"/>
    </source>
</evidence>
<feature type="transmembrane region" description="Helical" evidence="14">
    <location>
        <begin position="49"/>
        <end position="74"/>
    </location>
</feature>
<dbReference type="GO" id="GO:0016020">
    <property type="term" value="C:membrane"/>
    <property type="evidence" value="ECO:0007669"/>
    <property type="project" value="UniProtKB-SubCell"/>
</dbReference>
<evidence type="ECO:0000256" key="5">
    <source>
        <dbReference type="ARBA" id="ARBA00022692"/>
    </source>
</evidence>
<evidence type="ECO:0000256" key="6">
    <source>
        <dbReference type="ARBA" id="ARBA00022989"/>
    </source>
</evidence>
<dbReference type="Pfam" id="PF05296">
    <property type="entry name" value="TAS2R"/>
    <property type="match status" value="1"/>
</dbReference>
<protein>
    <recommendedName>
        <fullName evidence="12">Taste receptor type 2</fullName>
    </recommendedName>
</protein>
<evidence type="ECO:0000256" key="9">
    <source>
        <dbReference type="ARBA" id="ARBA00023170"/>
    </source>
</evidence>
<feature type="transmembrane region" description="Helical" evidence="14">
    <location>
        <begin position="261"/>
        <end position="281"/>
    </location>
</feature>
<dbReference type="GO" id="GO:0004930">
    <property type="term" value="F:G protein-coupled receptor activity"/>
    <property type="evidence" value="ECO:0007669"/>
    <property type="project" value="UniProtKB-KW"/>
</dbReference>
<dbReference type="InterPro" id="IPR007960">
    <property type="entry name" value="TAS2R"/>
</dbReference>
<feature type="transmembrane region" description="Helical" evidence="14">
    <location>
        <begin position="130"/>
        <end position="154"/>
    </location>
</feature>
<dbReference type="SUPFAM" id="SSF81321">
    <property type="entry name" value="Family A G protein-coupled receptor-like"/>
    <property type="match status" value="1"/>
</dbReference>
<sequence>SIKGLPSLIWFYLIILTTMVVVGLMGNGFITLANGCAWVGNKALPPCDVIVMALSASRLVFLALIQAVHCVFFIDLKLRYLPTALIFIWAFLNAFTTWMATCLAVFYCMKIVNFTKPFLEKIKLSISSMVPHMLLGSFLASLVASLSFICMRFFPQHCNRTMILLSGSNQTCSVWTPWTSYSYIIGTSPAFIIFLICSVFLINSLLHHVKKLKQNKDGFRDQRMDVHVRAVKTFISFLILYSATFSSMVSMTLLYSELAVALSKIAVIAFHSGHSVVLVLTNTRLKQALGKALCGAMGHSGRETASSSCPKTSIESCPS</sequence>
<evidence type="ECO:0000256" key="12">
    <source>
        <dbReference type="RuleBase" id="RU004424"/>
    </source>
</evidence>
<dbReference type="FunFam" id="1.20.1070.10:FF:000055">
    <property type="entry name" value="Taste receptor type 2"/>
    <property type="match status" value="1"/>
</dbReference>
<keyword evidence="7 12" id="KW-0297">G-protein coupled receptor</keyword>
<evidence type="ECO:0000256" key="7">
    <source>
        <dbReference type="ARBA" id="ARBA00023040"/>
    </source>
</evidence>
<dbReference type="Ensembl" id="ENSVKKT00000002964.1">
    <property type="protein sequence ID" value="ENSVKKP00000002887.1"/>
    <property type="gene ID" value="ENSVKKG00000002258.1"/>
</dbReference>
<keyword evidence="16" id="KW-1185">Reference proteome</keyword>
<dbReference type="PANTHER" id="PTHR11394">
    <property type="entry name" value="TASTE RECEPTOR TYPE 2"/>
    <property type="match status" value="1"/>
</dbReference>
<keyword evidence="6 14" id="KW-1133">Transmembrane helix</keyword>